<evidence type="ECO:0000256" key="4">
    <source>
        <dbReference type="ARBA" id="ARBA00022840"/>
    </source>
</evidence>
<evidence type="ECO:0000256" key="7">
    <source>
        <dbReference type="ARBA" id="ARBA00049255"/>
    </source>
</evidence>
<dbReference type="Pfam" id="PF01409">
    <property type="entry name" value="tRNA-synt_2d"/>
    <property type="match status" value="1"/>
</dbReference>
<dbReference type="SUPFAM" id="SSF55681">
    <property type="entry name" value="Class II aaRS and biotin synthetases"/>
    <property type="match status" value="1"/>
</dbReference>
<comment type="caution">
    <text evidence="9">The sequence shown here is derived from an EMBL/GenBank/DDBJ whole genome shotgun (WGS) entry which is preliminary data.</text>
</comment>
<comment type="catalytic activity">
    <reaction evidence="7">
        <text>tRNA(Phe) + L-phenylalanine + ATP = L-phenylalanyl-tRNA(Phe) + AMP + diphosphate + H(+)</text>
        <dbReference type="Rhea" id="RHEA:19413"/>
        <dbReference type="Rhea" id="RHEA-COMP:9668"/>
        <dbReference type="Rhea" id="RHEA-COMP:9699"/>
        <dbReference type="ChEBI" id="CHEBI:15378"/>
        <dbReference type="ChEBI" id="CHEBI:30616"/>
        <dbReference type="ChEBI" id="CHEBI:33019"/>
        <dbReference type="ChEBI" id="CHEBI:58095"/>
        <dbReference type="ChEBI" id="CHEBI:78442"/>
        <dbReference type="ChEBI" id="CHEBI:78531"/>
        <dbReference type="ChEBI" id="CHEBI:456215"/>
        <dbReference type="EC" id="6.1.1.20"/>
    </reaction>
</comment>
<name>A0ABT1IPE7_9PSEU</name>
<dbReference type="InterPro" id="IPR002319">
    <property type="entry name" value="Phenylalanyl-tRNA_Synthase"/>
</dbReference>
<keyword evidence="2" id="KW-0436">Ligase</keyword>
<sequence length="346" mass="37619">MSDSLSGQLDDLRATLLGELAAAADRAAVEAVRRRFLGRRGLITRRSAEVDFGALTAPERARIGALFSALRTFAGEQLDTAADRFTETADRWTTGIDPTLPGLRAIPGRLHQVSAIEMLLEDIFSSMGFTVDPGFEVETEFANFDSVNIDADHPARDTQDTFWLEDGRLLRTQTSAGQVRHLRRHGAPTRAVFPGRCFRKEETDASHETTFHQCEGLVVGPDANVATLVGVLKAVLAEVFGRTVTVRLRPGHFPFVEPGFELDIHCLICDGAGCAVCKRSGWLELIPCGLVHPAVLVAGGVDPERHNGFAFGIGTTRLAMMRFGVPDVRLFASGDIRVATDRPSLL</sequence>
<evidence type="ECO:0000256" key="2">
    <source>
        <dbReference type="ARBA" id="ARBA00022598"/>
    </source>
</evidence>
<dbReference type="Gene3D" id="3.30.930.10">
    <property type="entry name" value="Bira Bifunctional Protein, Domain 2"/>
    <property type="match status" value="1"/>
</dbReference>
<evidence type="ECO:0000259" key="8">
    <source>
        <dbReference type="PROSITE" id="PS50862"/>
    </source>
</evidence>
<evidence type="ECO:0000313" key="9">
    <source>
        <dbReference type="EMBL" id="MCP2274368.1"/>
    </source>
</evidence>
<dbReference type="CDD" id="cd00496">
    <property type="entry name" value="PheRS_alpha_core"/>
    <property type="match status" value="1"/>
</dbReference>
<dbReference type="PROSITE" id="PS50862">
    <property type="entry name" value="AA_TRNA_LIGASE_II"/>
    <property type="match status" value="1"/>
</dbReference>
<dbReference type="InterPro" id="IPR045864">
    <property type="entry name" value="aa-tRNA-synth_II/BPL/LPL"/>
</dbReference>
<dbReference type="SUPFAM" id="SSF46589">
    <property type="entry name" value="tRNA-binding arm"/>
    <property type="match status" value="1"/>
</dbReference>
<dbReference type="PANTHER" id="PTHR11538">
    <property type="entry name" value="PHENYLALANYL-TRNA SYNTHETASE"/>
    <property type="match status" value="1"/>
</dbReference>
<feature type="domain" description="Aminoacyl-transfer RNA synthetases class-II family profile" evidence="8">
    <location>
        <begin position="170"/>
        <end position="346"/>
    </location>
</feature>
<keyword evidence="3" id="KW-0547">Nucleotide-binding</keyword>
<dbReference type="EC" id="6.1.1.20" evidence="1"/>
<dbReference type="RefSeq" id="WP_253891696.1">
    <property type="nucleotide sequence ID" value="NZ_BAAAVB010000022.1"/>
</dbReference>
<accession>A0ABT1IPE7</accession>
<gene>
    <name evidence="9" type="ORF">LV75_006903</name>
</gene>
<protein>
    <recommendedName>
        <fullName evidence="1">phenylalanine--tRNA ligase</fullName>
        <ecNumber evidence="1">6.1.1.20</ecNumber>
    </recommendedName>
</protein>
<keyword evidence="4" id="KW-0067">ATP-binding</keyword>
<dbReference type="InterPro" id="IPR004188">
    <property type="entry name" value="Phe-tRNA_ligase_II_N"/>
</dbReference>
<dbReference type="InterPro" id="IPR006195">
    <property type="entry name" value="aa-tRNA-synth_II"/>
</dbReference>
<dbReference type="Pfam" id="PF02912">
    <property type="entry name" value="Phe_tRNA-synt_N"/>
    <property type="match status" value="1"/>
</dbReference>
<keyword evidence="5" id="KW-0648">Protein biosynthesis</keyword>
<evidence type="ECO:0000256" key="6">
    <source>
        <dbReference type="ARBA" id="ARBA00023146"/>
    </source>
</evidence>
<keyword evidence="10" id="KW-1185">Reference proteome</keyword>
<evidence type="ECO:0000256" key="5">
    <source>
        <dbReference type="ARBA" id="ARBA00022917"/>
    </source>
</evidence>
<dbReference type="Proteomes" id="UP001205185">
    <property type="component" value="Unassembled WGS sequence"/>
</dbReference>
<dbReference type="EMBL" id="JAMTCO010000024">
    <property type="protein sequence ID" value="MCP2274368.1"/>
    <property type="molecule type" value="Genomic_DNA"/>
</dbReference>
<evidence type="ECO:0000256" key="1">
    <source>
        <dbReference type="ARBA" id="ARBA00012814"/>
    </source>
</evidence>
<dbReference type="InterPro" id="IPR010978">
    <property type="entry name" value="tRNA-bd_arm"/>
</dbReference>
<keyword evidence="6" id="KW-0030">Aminoacyl-tRNA synthetase</keyword>
<organism evidence="9 10">
    <name type="scientific">Actinokineospora diospyrosa</name>
    <dbReference type="NCBI Taxonomy" id="103728"/>
    <lineage>
        <taxon>Bacteria</taxon>
        <taxon>Bacillati</taxon>
        <taxon>Actinomycetota</taxon>
        <taxon>Actinomycetes</taxon>
        <taxon>Pseudonocardiales</taxon>
        <taxon>Pseudonocardiaceae</taxon>
        <taxon>Actinokineospora</taxon>
    </lineage>
</organism>
<proteinExistence type="predicted"/>
<evidence type="ECO:0000313" key="10">
    <source>
        <dbReference type="Proteomes" id="UP001205185"/>
    </source>
</evidence>
<reference evidence="9 10" key="1">
    <citation type="submission" date="2022-06" db="EMBL/GenBank/DDBJ databases">
        <title>Genomic Encyclopedia of Archaeal and Bacterial Type Strains, Phase II (KMG-II): from individual species to whole genera.</title>
        <authorList>
            <person name="Goeker M."/>
        </authorList>
    </citation>
    <scope>NUCLEOTIDE SEQUENCE [LARGE SCALE GENOMIC DNA]</scope>
    <source>
        <strain evidence="9 10">DSM 44255</strain>
    </source>
</reference>
<evidence type="ECO:0000256" key="3">
    <source>
        <dbReference type="ARBA" id="ARBA00022741"/>
    </source>
</evidence>
<dbReference type="PANTHER" id="PTHR11538:SF41">
    <property type="entry name" value="PHENYLALANINE--TRNA LIGASE, MITOCHONDRIAL"/>
    <property type="match status" value="1"/>
</dbReference>